<dbReference type="InterPro" id="IPR051026">
    <property type="entry name" value="PI/PC_transfer"/>
</dbReference>
<dbReference type="Gene3D" id="3.40.525.10">
    <property type="entry name" value="CRAL-TRIO lipid binding domain"/>
    <property type="match status" value="1"/>
</dbReference>
<dbReference type="PANTHER" id="PTHR45657">
    <property type="entry name" value="CRAL-TRIO DOMAIN-CONTAINING PROTEIN YKL091C-RELATED"/>
    <property type="match status" value="1"/>
</dbReference>
<dbReference type="PANTHER" id="PTHR45657:SF1">
    <property type="entry name" value="CRAL-TRIO DOMAIN-CONTAINING PROTEIN YKL091C-RELATED"/>
    <property type="match status" value="1"/>
</dbReference>
<organism evidence="3 4">
    <name type="scientific">Prymnesium parvum</name>
    <name type="common">Toxic golden alga</name>
    <dbReference type="NCBI Taxonomy" id="97485"/>
    <lineage>
        <taxon>Eukaryota</taxon>
        <taxon>Haptista</taxon>
        <taxon>Haptophyta</taxon>
        <taxon>Prymnesiophyceae</taxon>
        <taxon>Prymnesiales</taxon>
        <taxon>Prymnesiaceae</taxon>
        <taxon>Prymnesium</taxon>
    </lineage>
</organism>
<reference evidence="3 4" key="1">
    <citation type="journal article" date="2024" name="Science">
        <title>Giant polyketide synthase enzymes in the biosynthesis of giant marine polyether toxins.</title>
        <authorList>
            <person name="Fallon T.R."/>
            <person name="Shende V.V."/>
            <person name="Wierzbicki I.H."/>
            <person name="Pendleton A.L."/>
            <person name="Watervoot N.F."/>
            <person name="Auber R.P."/>
            <person name="Gonzalez D.J."/>
            <person name="Wisecaver J.H."/>
            <person name="Moore B.S."/>
        </authorList>
    </citation>
    <scope>NUCLEOTIDE SEQUENCE [LARGE SCALE GENOMIC DNA]</scope>
    <source>
        <strain evidence="3 4">12B1</strain>
    </source>
</reference>
<dbReference type="Pfam" id="PF00650">
    <property type="entry name" value="CRAL_TRIO"/>
    <property type="match status" value="1"/>
</dbReference>
<comment type="caution">
    <text evidence="3">The sequence shown here is derived from an EMBL/GenBank/DDBJ whole genome shotgun (WGS) entry which is preliminary data.</text>
</comment>
<evidence type="ECO:0000259" key="2">
    <source>
        <dbReference type="PROSITE" id="PS50191"/>
    </source>
</evidence>
<dbReference type="AlphaFoldDB" id="A0AB34J091"/>
<protein>
    <recommendedName>
        <fullName evidence="2">CRAL-TRIO domain-containing protein</fullName>
    </recommendedName>
</protein>
<keyword evidence="4" id="KW-1185">Reference proteome</keyword>
<feature type="compositionally biased region" description="Polar residues" evidence="1">
    <location>
        <begin position="344"/>
        <end position="354"/>
    </location>
</feature>
<dbReference type="EMBL" id="JBGBPQ010000014">
    <property type="protein sequence ID" value="KAL1510918.1"/>
    <property type="molecule type" value="Genomic_DNA"/>
</dbReference>
<gene>
    <name evidence="3" type="ORF">AB1Y20_005747</name>
</gene>
<dbReference type="Proteomes" id="UP001515480">
    <property type="component" value="Unassembled WGS sequence"/>
</dbReference>
<dbReference type="PROSITE" id="PS50191">
    <property type="entry name" value="CRAL_TRIO"/>
    <property type="match status" value="1"/>
</dbReference>
<dbReference type="SUPFAM" id="SSF52087">
    <property type="entry name" value="CRAL/TRIO domain"/>
    <property type="match status" value="1"/>
</dbReference>
<evidence type="ECO:0000313" key="3">
    <source>
        <dbReference type="EMBL" id="KAL1510918.1"/>
    </source>
</evidence>
<dbReference type="InterPro" id="IPR036865">
    <property type="entry name" value="CRAL-TRIO_dom_sf"/>
</dbReference>
<dbReference type="SMART" id="SM00516">
    <property type="entry name" value="SEC14"/>
    <property type="match status" value="1"/>
</dbReference>
<accession>A0AB34J091</accession>
<proteinExistence type="predicted"/>
<evidence type="ECO:0000256" key="1">
    <source>
        <dbReference type="SAM" id="MobiDB-lite"/>
    </source>
</evidence>
<feature type="region of interest" description="Disordered" evidence="1">
    <location>
        <begin position="342"/>
        <end position="364"/>
    </location>
</feature>
<dbReference type="InterPro" id="IPR001251">
    <property type="entry name" value="CRAL-TRIO_dom"/>
</dbReference>
<sequence length="364" mass="39462">MAVVSAATAAWVVARAERRAQAQLSAAESDALEQFYALLAPRRVDKVTAVWFLRSHSNARLAAASCVRMCEWREQKQRADDLAGRPLDIPASVKSALDAAFSPVALDGVDALGRPIMYTPCGNVNLPALAKEGVTLELLVRRYVVAAEKVRWALLKSDDPLQGHLQILDLYGIDVAAFLGSMPFYSAIISVGERYFPSLLGCMCVVRCPEAAEWLVATIRKLMDEKAASSIQLVKGDPQLGLRELVPNELLPANLRVPVPSRTRSPQLDFSMLSCCKPCHAPDPVPCEVALEEDMKPLQRVGLETRMLAEKLIKAGQRSMSKTGDALSSVGISMFGADHKSAKESSNVGSSASKSILHHTIRST</sequence>
<feature type="domain" description="CRAL-TRIO" evidence="2">
    <location>
        <begin position="94"/>
        <end position="255"/>
    </location>
</feature>
<evidence type="ECO:0000313" key="4">
    <source>
        <dbReference type="Proteomes" id="UP001515480"/>
    </source>
</evidence>
<dbReference type="CDD" id="cd00170">
    <property type="entry name" value="SEC14"/>
    <property type="match status" value="1"/>
</dbReference>
<name>A0AB34J091_PRYPA</name>